<dbReference type="InterPro" id="IPR016181">
    <property type="entry name" value="Acyl_CoA_acyltransferase"/>
</dbReference>
<dbReference type="EMBL" id="LLEI02000015">
    <property type="protein sequence ID" value="OAJ95830.1"/>
    <property type="molecule type" value="Genomic_DNA"/>
</dbReference>
<dbReference type="RefSeq" id="WP_054962841.1">
    <property type="nucleotide sequence ID" value="NZ_LLEI02000015.1"/>
</dbReference>
<dbReference type="PROSITE" id="PS51186">
    <property type="entry name" value="GNAT"/>
    <property type="match status" value="1"/>
</dbReference>
<sequence length="177" mass="20405">MSLTLPTSNLILRDFTLCDIRLYVEQCQDPKYQRFYNVEDCSIAKSTYLANLFIEQANYYPRTQYHLAIECKYSGEYLGLAALRLEANHQASIGCGLTRYNQGKGVSEEAMQSLIHFGFTELGVKRVYAETISKNKAAIRLCQRVGMKIDTERVNDRFFKNKWWNTTVLTLAINEFG</sequence>
<evidence type="ECO:0000313" key="2">
    <source>
        <dbReference type="EMBL" id="OAJ95830.1"/>
    </source>
</evidence>
<name>A0A177Y4P3_9VIBR</name>
<protein>
    <submittedName>
        <fullName evidence="2">Acetyltransferase</fullName>
    </submittedName>
</protein>
<accession>A0A177Y4P3</accession>
<dbReference type="Pfam" id="PF13302">
    <property type="entry name" value="Acetyltransf_3"/>
    <property type="match status" value="1"/>
</dbReference>
<proteinExistence type="predicted"/>
<dbReference type="Gene3D" id="3.40.630.30">
    <property type="match status" value="1"/>
</dbReference>
<dbReference type="InterPro" id="IPR051531">
    <property type="entry name" value="N-acetyltransferase"/>
</dbReference>
<dbReference type="Proteomes" id="UP000078406">
    <property type="component" value="Unassembled WGS sequence"/>
</dbReference>
<dbReference type="GO" id="GO:0016747">
    <property type="term" value="F:acyltransferase activity, transferring groups other than amino-acyl groups"/>
    <property type="evidence" value="ECO:0007669"/>
    <property type="project" value="InterPro"/>
</dbReference>
<evidence type="ECO:0000259" key="1">
    <source>
        <dbReference type="PROSITE" id="PS51186"/>
    </source>
</evidence>
<gene>
    <name evidence="2" type="ORF">APB76_02730</name>
</gene>
<organism evidence="2 3">
    <name type="scientific">Vibrio bivalvicida</name>
    <dbReference type="NCBI Taxonomy" id="1276888"/>
    <lineage>
        <taxon>Bacteria</taxon>
        <taxon>Pseudomonadati</taxon>
        <taxon>Pseudomonadota</taxon>
        <taxon>Gammaproteobacteria</taxon>
        <taxon>Vibrionales</taxon>
        <taxon>Vibrionaceae</taxon>
        <taxon>Vibrio</taxon>
        <taxon>Vibrio oreintalis group</taxon>
    </lineage>
</organism>
<dbReference type="SUPFAM" id="SSF55729">
    <property type="entry name" value="Acyl-CoA N-acyltransferases (Nat)"/>
    <property type="match status" value="1"/>
</dbReference>
<keyword evidence="2" id="KW-0808">Transferase</keyword>
<dbReference type="AlphaFoldDB" id="A0A177Y4P3"/>
<dbReference type="PANTHER" id="PTHR43792">
    <property type="entry name" value="GNAT FAMILY, PUTATIVE (AFU_ORTHOLOGUE AFUA_3G00765)-RELATED-RELATED"/>
    <property type="match status" value="1"/>
</dbReference>
<comment type="caution">
    <text evidence="2">The sequence shown here is derived from an EMBL/GenBank/DDBJ whole genome shotgun (WGS) entry which is preliminary data.</text>
</comment>
<reference evidence="2 3" key="1">
    <citation type="journal article" date="2016" name="Syst. Appl. Microbiol.">
        <title>Vibrio bivalvicida sp. nov., a novel larval pathogen for bivalve molluscs reared in a hatchery.</title>
        <authorList>
            <person name="Dubert J."/>
            <person name="Romalde J.L."/>
            <person name="Prado S."/>
            <person name="Barja J.L."/>
        </authorList>
    </citation>
    <scope>NUCLEOTIDE SEQUENCE [LARGE SCALE GENOMIC DNA]</scope>
    <source>
        <strain evidence="2 3">605</strain>
    </source>
</reference>
<evidence type="ECO:0000313" key="3">
    <source>
        <dbReference type="Proteomes" id="UP000078406"/>
    </source>
</evidence>
<dbReference type="InterPro" id="IPR000182">
    <property type="entry name" value="GNAT_dom"/>
</dbReference>
<feature type="domain" description="N-acetyltransferase" evidence="1">
    <location>
        <begin position="10"/>
        <end position="174"/>
    </location>
</feature>